<dbReference type="AlphaFoldDB" id="A0A140NLG4"/>
<sequence length="196" mass="22386">MSYIISSITNTFNLLEYCHNTSVDYTLFREGISLKGNCFQINYKAKNKASLNKIKKNHILFTTGIELVSSELREVLEKIAPTEVEFFDTNIFFGNYVLHSYSAINVLTKINCFDMEKSEFTLTNFAPHNPQYAFLYTVLLDEIPYSFNIVRSEETPNTIVVSDKLKIAIINAGLKNIEFCKSIDLTPKNRSSCETS</sequence>
<dbReference type="RefSeq" id="WP_014656621.1">
    <property type="nucleotide sequence ID" value="NC_017731.1"/>
</dbReference>
<dbReference type="HOGENOM" id="CLU_119997_0_0_6"/>
<name>A0A140NLG4_PROSM</name>
<accession>A0A140NLG4</accession>
<feature type="domain" description="Immunity MXAN-0049 protein" evidence="1">
    <location>
        <begin position="62"/>
        <end position="181"/>
    </location>
</feature>
<dbReference type="KEGG" id="psi:S70_05550"/>
<evidence type="ECO:0000259" key="1">
    <source>
        <dbReference type="Pfam" id="PF07791"/>
    </source>
</evidence>
<evidence type="ECO:0000313" key="3">
    <source>
        <dbReference type="Proteomes" id="UP000005012"/>
    </source>
</evidence>
<protein>
    <recommendedName>
        <fullName evidence="1">Immunity MXAN-0049 protein domain-containing protein</fullName>
    </recommendedName>
</protein>
<dbReference type="EMBL" id="CP003488">
    <property type="protein sequence ID" value="AFH92986.1"/>
    <property type="molecule type" value="Genomic_DNA"/>
</dbReference>
<dbReference type="PATRIC" id="fig|1157951.4.peg.1102"/>
<evidence type="ECO:0000313" key="2">
    <source>
        <dbReference type="EMBL" id="AFH92986.1"/>
    </source>
</evidence>
<dbReference type="Proteomes" id="UP000005012">
    <property type="component" value="Chromosome"/>
</dbReference>
<proteinExistence type="predicted"/>
<dbReference type="Pfam" id="PF07791">
    <property type="entry name" value="Imm11"/>
    <property type="match status" value="1"/>
</dbReference>
<reference evidence="3" key="2">
    <citation type="submission" date="2012-04" db="EMBL/GenBank/DDBJ databases">
        <title>Complete genome sequence of Providencia stuartii clinical isolate MRSN 2154.</title>
        <authorList>
            <person name="Clifford R.J."/>
            <person name="Hang J."/>
            <person name="Riley M.C."/>
            <person name="Onmus-Leone F."/>
            <person name="Kuschner R.A."/>
            <person name="Lesho E.P."/>
            <person name="Waterman P.E."/>
        </authorList>
    </citation>
    <scope>NUCLEOTIDE SEQUENCE [LARGE SCALE GENOMIC DNA]</scope>
    <source>
        <strain evidence="3">MRSN 2154</strain>
    </source>
</reference>
<gene>
    <name evidence="2" type="ordered locus">S70_05550</name>
</gene>
<reference evidence="2 3" key="1">
    <citation type="journal article" date="2012" name="J. Bacteriol.">
        <title>Complete Genome Sequence of Providencia stuartii Clinical Isolate MRSN 2154.</title>
        <authorList>
            <person name="Clifford R.J."/>
            <person name="Hang J."/>
            <person name="Riley M.C."/>
            <person name="Onmus-Leone F."/>
            <person name="Kuschner R.A."/>
            <person name="Lesho E.P."/>
            <person name="Waterman P.E."/>
        </authorList>
    </citation>
    <scope>NUCLEOTIDE SEQUENCE [LARGE SCALE GENOMIC DNA]</scope>
    <source>
        <strain evidence="2 3">MRSN 2154</strain>
    </source>
</reference>
<organism evidence="2 3">
    <name type="scientific">Providencia stuartii (strain MRSN 2154)</name>
    <dbReference type="NCBI Taxonomy" id="1157951"/>
    <lineage>
        <taxon>Bacteria</taxon>
        <taxon>Pseudomonadati</taxon>
        <taxon>Pseudomonadota</taxon>
        <taxon>Gammaproteobacteria</taxon>
        <taxon>Enterobacterales</taxon>
        <taxon>Morganellaceae</taxon>
        <taxon>Providencia</taxon>
    </lineage>
</organism>
<dbReference type="InterPro" id="IPR012433">
    <property type="entry name" value="Imm11"/>
</dbReference>